<sequence length="263" mass="30122">MIDTEKARQDLLDPSLGFFVIRGLFSTKETDKYRESCERFMTDARRIRARIITDSMRDYVHPRSHDHVERTARIYQYLHNHQDDFIGGLLGRAIAIRDTIESAWLSNPIYRNEKATLHDYVIVTHYYGNRGMLSRHRDYNGPAPLPLIQFWVALSEPGKDYEGGNLVIYSKDGTRRRVEADLGLRRGDALIFDKTLLHEVELTQIPADGAARGRWTVLIGARAPRDTIFSASKKKILYGPPLYPLVAFGTTMLKRMRSNAAPS</sequence>
<dbReference type="InterPro" id="IPR018655">
    <property type="entry name" value="DUF2086"/>
</dbReference>
<evidence type="ECO:0008006" key="3">
    <source>
        <dbReference type="Google" id="ProtNLM"/>
    </source>
</evidence>
<dbReference type="Gene3D" id="2.60.120.620">
    <property type="entry name" value="q2cbj1_9rhob like domain"/>
    <property type="match status" value="1"/>
</dbReference>
<dbReference type="Pfam" id="PF09859">
    <property type="entry name" value="Oxygenase-NA"/>
    <property type="match status" value="1"/>
</dbReference>
<name>A9G957_SORC5</name>
<keyword evidence="2" id="KW-1185">Reference proteome</keyword>
<reference evidence="1 2" key="1">
    <citation type="journal article" date="2007" name="Nat. Biotechnol.">
        <title>Complete genome sequence of the myxobacterium Sorangium cellulosum.</title>
        <authorList>
            <person name="Schneiker S."/>
            <person name="Perlova O."/>
            <person name="Kaiser O."/>
            <person name="Gerth K."/>
            <person name="Alici A."/>
            <person name="Altmeyer M.O."/>
            <person name="Bartels D."/>
            <person name="Bekel T."/>
            <person name="Beyer S."/>
            <person name="Bode E."/>
            <person name="Bode H.B."/>
            <person name="Bolten C.J."/>
            <person name="Choudhuri J.V."/>
            <person name="Doss S."/>
            <person name="Elnakady Y.A."/>
            <person name="Frank B."/>
            <person name="Gaigalat L."/>
            <person name="Goesmann A."/>
            <person name="Groeger C."/>
            <person name="Gross F."/>
            <person name="Jelsbak L."/>
            <person name="Jelsbak L."/>
            <person name="Kalinowski J."/>
            <person name="Kegler C."/>
            <person name="Knauber T."/>
            <person name="Konietzny S."/>
            <person name="Kopp M."/>
            <person name="Krause L."/>
            <person name="Krug D."/>
            <person name="Linke B."/>
            <person name="Mahmud T."/>
            <person name="Martinez-Arias R."/>
            <person name="McHardy A.C."/>
            <person name="Merai M."/>
            <person name="Meyer F."/>
            <person name="Mormann S."/>
            <person name="Munoz-Dorado J."/>
            <person name="Perez J."/>
            <person name="Pradella S."/>
            <person name="Rachid S."/>
            <person name="Raddatz G."/>
            <person name="Rosenau F."/>
            <person name="Rueckert C."/>
            <person name="Sasse F."/>
            <person name="Scharfe M."/>
            <person name="Schuster S.C."/>
            <person name="Suen G."/>
            <person name="Treuner-Lange A."/>
            <person name="Velicer G.J."/>
            <person name="Vorholter F.-J."/>
            <person name="Weissman K.J."/>
            <person name="Welch R.D."/>
            <person name="Wenzel S.C."/>
            <person name="Whitworth D.E."/>
            <person name="Wilhelm S."/>
            <person name="Wittmann C."/>
            <person name="Bloecker H."/>
            <person name="Puehler A."/>
            <person name="Mueller R."/>
        </authorList>
    </citation>
    <scope>NUCLEOTIDE SEQUENCE [LARGE SCALE GENOMIC DNA]</scope>
    <source>
        <strain evidence="2">So ce56</strain>
    </source>
</reference>
<accession>A9G957</accession>
<dbReference type="Proteomes" id="UP000002139">
    <property type="component" value="Chromosome"/>
</dbReference>
<dbReference type="EMBL" id="AM746676">
    <property type="protein sequence ID" value="CAN99126.1"/>
    <property type="molecule type" value="Genomic_DNA"/>
</dbReference>
<dbReference type="OrthoDB" id="9781972at2"/>
<proteinExistence type="predicted"/>
<evidence type="ECO:0000313" key="2">
    <source>
        <dbReference type="Proteomes" id="UP000002139"/>
    </source>
</evidence>
<dbReference type="HOGENOM" id="CLU_1057276_0_0_7"/>
<dbReference type="KEGG" id="scl:sce8954"/>
<gene>
    <name evidence="1" type="ordered locus">sce8954</name>
</gene>
<dbReference type="RefSeq" id="WP_012241565.1">
    <property type="nucleotide sequence ID" value="NC_010162.1"/>
</dbReference>
<evidence type="ECO:0000313" key="1">
    <source>
        <dbReference type="EMBL" id="CAN99126.1"/>
    </source>
</evidence>
<protein>
    <recommendedName>
        <fullName evidence="3">Fe2OG dioxygenase domain-containing protein</fullName>
    </recommendedName>
</protein>
<dbReference type="SUPFAM" id="SSF51197">
    <property type="entry name" value="Clavaminate synthase-like"/>
    <property type="match status" value="1"/>
</dbReference>
<organism evidence="1 2">
    <name type="scientific">Sorangium cellulosum (strain So ce56)</name>
    <name type="common">Polyangium cellulosum (strain So ce56)</name>
    <dbReference type="NCBI Taxonomy" id="448385"/>
    <lineage>
        <taxon>Bacteria</taxon>
        <taxon>Pseudomonadati</taxon>
        <taxon>Myxococcota</taxon>
        <taxon>Polyangia</taxon>
        <taxon>Polyangiales</taxon>
        <taxon>Polyangiaceae</taxon>
        <taxon>Sorangium</taxon>
    </lineage>
</organism>
<dbReference type="AlphaFoldDB" id="A9G957"/>